<name>D1B4V5_SULD5</name>
<evidence type="ECO:0000313" key="1">
    <source>
        <dbReference type="EMBL" id="ACZ13125.1"/>
    </source>
</evidence>
<organism evidence="1 2">
    <name type="scientific">Sulfurospirillum deleyianum (strain ATCC 51133 / DSM 6946 / 5175)</name>
    <dbReference type="NCBI Taxonomy" id="525898"/>
    <lineage>
        <taxon>Bacteria</taxon>
        <taxon>Pseudomonadati</taxon>
        <taxon>Campylobacterota</taxon>
        <taxon>Epsilonproteobacteria</taxon>
        <taxon>Campylobacterales</taxon>
        <taxon>Sulfurospirillaceae</taxon>
        <taxon>Sulfurospirillum</taxon>
    </lineage>
</organism>
<evidence type="ECO:0000313" key="2">
    <source>
        <dbReference type="Proteomes" id="UP000002222"/>
    </source>
</evidence>
<reference evidence="1 2" key="2">
    <citation type="journal article" date="2010" name="Stand. Genomic Sci.">
        <title>Complete genome sequence of Sulfurospirillum deleyianum type strain (5175).</title>
        <authorList>
            <person name="Sikorski J."/>
            <person name="Lapidus A."/>
            <person name="Copeland A."/>
            <person name="Glavina Del Rio T."/>
            <person name="Nolan M."/>
            <person name="Lucas S."/>
            <person name="Chen F."/>
            <person name="Tice H."/>
            <person name="Cheng J.F."/>
            <person name="Saunders E."/>
            <person name="Bruce D."/>
            <person name="Goodwin L."/>
            <person name="Pitluck S."/>
            <person name="Ovchinnikova G."/>
            <person name="Pati A."/>
            <person name="Ivanova N."/>
            <person name="Mavromatis K."/>
            <person name="Chen A."/>
            <person name="Palaniappan K."/>
            <person name="Chain P."/>
            <person name="Land M."/>
            <person name="Hauser L."/>
            <person name="Chang Y.J."/>
            <person name="Jeffries C.D."/>
            <person name="Brettin T."/>
            <person name="Detter J.C."/>
            <person name="Han C."/>
            <person name="Rohde M."/>
            <person name="Lang E."/>
            <person name="Spring S."/>
            <person name="Goker M."/>
            <person name="Bristow J."/>
            <person name="Eisen J.A."/>
            <person name="Markowitz V."/>
            <person name="Hugenholtz P."/>
            <person name="Kyrpides N.C."/>
            <person name="Klenk H.P."/>
        </authorList>
    </citation>
    <scope>NUCLEOTIDE SEQUENCE [LARGE SCALE GENOMIC DNA]</scope>
    <source>
        <strain evidence="2">ATCC 51133 / DSM 6946 / 5175</strain>
    </source>
</reference>
<protein>
    <submittedName>
        <fullName evidence="1">Egg lysin (Sperm-lysin)</fullName>
    </submittedName>
</protein>
<dbReference type="KEGG" id="sdl:Sdel_2113"/>
<dbReference type="EMBL" id="CP001816">
    <property type="protein sequence ID" value="ACZ13125.1"/>
    <property type="molecule type" value="Genomic_DNA"/>
</dbReference>
<dbReference type="NCBIfam" id="NF040519">
    <property type="entry name" value="Sbal_3080_fam"/>
    <property type="match status" value="1"/>
</dbReference>
<dbReference type="PROSITE" id="PS51257">
    <property type="entry name" value="PROKAR_LIPOPROTEIN"/>
    <property type="match status" value="1"/>
</dbReference>
<reference evidence="2" key="1">
    <citation type="submission" date="2009-11" db="EMBL/GenBank/DDBJ databases">
        <title>The complete genome of Sulfurospirillum deleyianum DSM 6946.</title>
        <authorList>
            <consortium name="US DOE Joint Genome Institute (JGI-PGF)"/>
            <person name="Lucas S."/>
            <person name="Copeland A."/>
            <person name="Lapidus A."/>
            <person name="Glavina del Rio T."/>
            <person name="Dalin E."/>
            <person name="Tice H."/>
            <person name="Bruce D."/>
            <person name="Goodwin L."/>
            <person name="Pitluck S."/>
            <person name="Kyrpides N."/>
            <person name="Mavromatis K."/>
            <person name="Ivanova N."/>
            <person name="Ovchinnikova G."/>
            <person name="Munk A.C."/>
            <person name="Lu M."/>
            <person name="Brettin T."/>
            <person name="Detter J.C."/>
            <person name="Han C."/>
            <person name="Tapia R."/>
            <person name="Larimer F."/>
            <person name="Land M."/>
            <person name="Hauser L."/>
            <person name="Markowitz V."/>
            <person name="Cheng J.F."/>
            <person name="Hugenholtz P."/>
            <person name="Woyke T."/>
            <person name="Wu D."/>
            <person name="Aumann P."/>
            <person name="Schneider S."/>
            <person name="Lang E."/>
            <person name="Spring S."/>
            <person name="Klenk H.P."/>
            <person name="Eisen J.A."/>
        </authorList>
    </citation>
    <scope>NUCLEOTIDE SEQUENCE [LARGE SCALE GENOMIC DNA]</scope>
    <source>
        <strain evidence="2">ATCC 51133 / DSM 6946 / 5175</strain>
    </source>
</reference>
<dbReference type="AlphaFoldDB" id="D1B4V5"/>
<accession>D1B4V5</accession>
<dbReference type="eggNOG" id="ENOG50332U7">
    <property type="taxonomic scope" value="Bacteria"/>
</dbReference>
<dbReference type="Proteomes" id="UP000002222">
    <property type="component" value="Chromosome"/>
</dbReference>
<proteinExistence type="predicted"/>
<dbReference type="RefSeq" id="WP_012857870.1">
    <property type="nucleotide sequence ID" value="NC_013512.1"/>
</dbReference>
<dbReference type="STRING" id="525898.Sdel_2113"/>
<gene>
    <name evidence="1" type="ordered locus">Sdel_2113</name>
</gene>
<dbReference type="OrthoDB" id="1436842at2"/>
<sequence length="140" mass="15584" precursor="true">MKTTWLITSVLSLLLLTGCSIKQEIKPVGMLESKEVCIIQNPAVLNNFLPVYQQALIEKGYKPILKQSPDNVNVCPITSTYTANWRWDMALYMAYANIKVYKNGVLSGEATYDSLSGSANMGKFINGETKIKELVGQLYP</sequence>
<keyword evidence="2" id="KW-1185">Reference proteome</keyword>
<dbReference type="HOGENOM" id="CLU_116660_0_0_7"/>